<feature type="transmembrane region" description="Helical" evidence="5">
    <location>
        <begin position="336"/>
        <end position="361"/>
    </location>
</feature>
<evidence type="ECO:0000256" key="1">
    <source>
        <dbReference type="ARBA" id="ARBA00004141"/>
    </source>
</evidence>
<dbReference type="PANTHER" id="PTHR37422:SF13">
    <property type="entry name" value="LIPOPOLYSACCHARIDE BIOSYNTHESIS PROTEIN PA4999-RELATED"/>
    <property type="match status" value="1"/>
</dbReference>
<reference evidence="7" key="1">
    <citation type="journal article" date="2020" name="mSystems">
        <title>Genome- and Community-Level Interaction Insights into Carbon Utilization and Element Cycling Functions of Hydrothermarchaeota in Hydrothermal Sediment.</title>
        <authorList>
            <person name="Zhou Z."/>
            <person name="Liu Y."/>
            <person name="Xu W."/>
            <person name="Pan J."/>
            <person name="Luo Z.H."/>
            <person name="Li M."/>
        </authorList>
    </citation>
    <scope>NUCLEOTIDE SEQUENCE [LARGE SCALE GENOMIC DNA]</scope>
    <source>
        <strain evidence="7">HyVt-365</strain>
    </source>
</reference>
<feature type="transmembrane region" description="Helical" evidence="5">
    <location>
        <begin position="368"/>
        <end position="384"/>
    </location>
</feature>
<feature type="transmembrane region" description="Helical" evidence="5">
    <location>
        <begin position="62"/>
        <end position="87"/>
    </location>
</feature>
<feature type="transmembrane region" description="Helical" evidence="5">
    <location>
        <begin position="390"/>
        <end position="408"/>
    </location>
</feature>
<keyword evidence="7" id="KW-0436">Ligase</keyword>
<evidence type="ECO:0000256" key="5">
    <source>
        <dbReference type="SAM" id="Phobius"/>
    </source>
</evidence>
<evidence type="ECO:0000259" key="6">
    <source>
        <dbReference type="Pfam" id="PF04932"/>
    </source>
</evidence>
<sequence length="414" mass="46423">MRFPTVIQKKKQVFHTIKEKIFWTKKEFSTNPRGLLILLIFYTILVLFPTNLAKYFPSSQSYVLGILIGFLEPAFYLLEFLVFLLLVFSDWKKIKNKGFLALLVLFLATLVPSIFTGSFTEISGFRFMEIALWLGFGFWVAENISWQKKDLVFKALGIGVFWVSILSLFQFILQRNVFGYWFLGEPILSPSLPNVATIGLFGREFMRSYGTFPHPNVLGGVLSIILVWFLASKLWKASLAGAVGALVSFSRTGLVSLVGGILGLFAAKGLGLVLFNYPSFINSYSVSRRVELLEKAWEMFKPAPFTGVGLGNFTKALPDFGVPADITLTIQPVHNIFALVAAESGIFAFLAFLSIFAFSLYKTLAAKRFLLTISLLQLVFLGFFDHYLYTLPQGLFILSLTLGLSFSYSDTDGR</sequence>
<dbReference type="Proteomes" id="UP000885744">
    <property type="component" value="Unassembled WGS sequence"/>
</dbReference>
<comment type="subcellular location">
    <subcellularLocation>
        <location evidence="1">Membrane</location>
        <topology evidence="1">Multi-pass membrane protein</topology>
    </subcellularLocation>
</comment>
<evidence type="ECO:0000256" key="2">
    <source>
        <dbReference type="ARBA" id="ARBA00022692"/>
    </source>
</evidence>
<dbReference type="PANTHER" id="PTHR37422">
    <property type="entry name" value="TEICHURONIC ACID BIOSYNTHESIS PROTEIN TUAE"/>
    <property type="match status" value="1"/>
</dbReference>
<dbReference type="InterPro" id="IPR007016">
    <property type="entry name" value="O-antigen_ligase-rel_domated"/>
</dbReference>
<dbReference type="Pfam" id="PF04932">
    <property type="entry name" value="Wzy_C"/>
    <property type="match status" value="1"/>
</dbReference>
<feature type="domain" description="O-antigen ligase-related" evidence="6">
    <location>
        <begin position="221"/>
        <end position="353"/>
    </location>
</feature>
<dbReference type="EMBL" id="DRHH01000066">
    <property type="protein sequence ID" value="HEB14077.1"/>
    <property type="molecule type" value="Genomic_DNA"/>
</dbReference>
<proteinExistence type="predicted"/>
<evidence type="ECO:0000313" key="7">
    <source>
        <dbReference type="EMBL" id="HEB14077.1"/>
    </source>
</evidence>
<keyword evidence="4 5" id="KW-0472">Membrane</keyword>
<gene>
    <name evidence="7" type="ORF">ENI09_01565</name>
</gene>
<feature type="transmembrane region" description="Helical" evidence="5">
    <location>
        <begin position="99"/>
        <end position="119"/>
    </location>
</feature>
<keyword evidence="3 5" id="KW-1133">Transmembrane helix</keyword>
<feature type="transmembrane region" description="Helical" evidence="5">
    <location>
        <begin position="35"/>
        <end position="56"/>
    </location>
</feature>
<dbReference type="InterPro" id="IPR051533">
    <property type="entry name" value="WaaL-like"/>
</dbReference>
<dbReference type="GO" id="GO:0016020">
    <property type="term" value="C:membrane"/>
    <property type="evidence" value="ECO:0007669"/>
    <property type="project" value="UniProtKB-SubCell"/>
</dbReference>
<dbReference type="GO" id="GO:0016874">
    <property type="term" value="F:ligase activity"/>
    <property type="evidence" value="ECO:0007669"/>
    <property type="project" value="UniProtKB-KW"/>
</dbReference>
<name>A0A7C1SNR4_UNCKA</name>
<feature type="transmembrane region" description="Helical" evidence="5">
    <location>
        <begin position="125"/>
        <end position="144"/>
    </location>
</feature>
<feature type="transmembrane region" description="Helical" evidence="5">
    <location>
        <begin position="212"/>
        <end position="231"/>
    </location>
</feature>
<evidence type="ECO:0000256" key="4">
    <source>
        <dbReference type="ARBA" id="ARBA00023136"/>
    </source>
</evidence>
<evidence type="ECO:0000256" key="3">
    <source>
        <dbReference type="ARBA" id="ARBA00022989"/>
    </source>
</evidence>
<organism evidence="7">
    <name type="scientific">candidate division WWE3 bacterium</name>
    <dbReference type="NCBI Taxonomy" id="2053526"/>
    <lineage>
        <taxon>Bacteria</taxon>
        <taxon>Katanobacteria</taxon>
    </lineage>
</organism>
<accession>A0A7C1SNR4</accession>
<feature type="transmembrane region" description="Helical" evidence="5">
    <location>
        <begin position="151"/>
        <end position="173"/>
    </location>
</feature>
<dbReference type="AlphaFoldDB" id="A0A7C1SNR4"/>
<feature type="transmembrane region" description="Helical" evidence="5">
    <location>
        <begin position="252"/>
        <end position="275"/>
    </location>
</feature>
<keyword evidence="2 5" id="KW-0812">Transmembrane</keyword>
<comment type="caution">
    <text evidence="7">The sequence shown here is derived from an EMBL/GenBank/DDBJ whole genome shotgun (WGS) entry which is preliminary data.</text>
</comment>
<protein>
    <submittedName>
        <fullName evidence="7">O-antigen ligase domain-containing protein</fullName>
    </submittedName>
</protein>